<proteinExistence type="predicted"/>
<evidence type="ECO:0000313" key="2">
    <source>
        <dbReference type="Proteomes" id="UP000499080"/>
    </source>
</evidence>
<dbReference type="Proteomes" id="UP000499080">
    <property type="component" value="Unassembled WGS sequence"/>
</dbReference>
<gene>
    <name evidence="1" type="ORF">AVEN_11764_1</name>
</gene>
<sequence>MQSAQYSLAGYGHSRSSRELRRQLLVLSGVWHIATGSDRLPLWRFSGVQTPAFYWRFDAFGNGSSLWMTLRSTFSSLATADCLSPACNIPTAL</sequence>
<protein>
    <submittedName>
        <fullName evidence="1">Uncharacterized protein</fullName>
    </submittedName>
</protein>
<dbReference type="AlphaFoldDB" id="A0A4Y2HXR9"/>
<reference evidence="1 2" key="1">
    <citation type="journal article" date="2019" name="Sci. Rep.">
        <title>Orb-weaving spider Araneus ventricosus genome elucidates the spidroin gene catalogue.</title>
        <authorList>
            <person name="Kono N."/>
            <person name="Nakamura H."/>
            <person name="Ohtoshi R."/>
            <person name="Moran D.A.P."/>
            <person name="Shinohara A."/>
            <person name="Yoshida Y."/>
            <person name="Fujiwara M."/>
            <person name="Mori M."/>
            <person name="Tomita M."/>
            <person name="Arakawa K."/>
        </authorList>
    </citation>
    <scope>NUCLEOTIDE SEQUENCE [LARGE SCALE GENOMIC DNA]</scope>
</reference>
<accession>A0A4Y2HXR9</accession>
<name>A0A4Y2HXR9_ARAVE</name>
<comment type="caution">
    <text evidence="1">The sequence shown here is derived from an EMBL/GenBank/DDBJ whole genome shotgun (WGS) entry which is preliminary data.</text>
</comment>
<evidence type="ECO:0000313" key="1">
    <source>
        <dbReference type="EMBL" id="GBM70180.1"/>
    </source>
</evidence>
<keyword evidence="2" id="KW-1185">Reference proteome</keyword>
<dbReference type="EMBL" id="BGPR01002234">
    <property type="protein sequence ID" value="GBM70180.1"/>
    <property type="molecule type" value="Genomic_DNA"/>
</dbReference>
<organism evidence="1 2">
    <name type="scientific">Araneus ventricosus</name>
    <name type="common">Orbweaver spider</name>
    <name type="synonym">Epeira ventricosa</name>
    <dbReference type="NCBI Taxonomy" id="182803"/>
    <lineage>
        <taxon>Eukaryota</taxon>
        <taxon>Metazoa</taxon>
        <taxon>Ecdysozoa</taxon>
        <taxon>Arthropoda</taxon>
        <taxon>Chelicerata</taxon>
        <taxon>Arachnida</taxon>
        <taxon>Araneae</taxon>
        <taxon>Araneomorphae</taxon>
        <taxon>Entelegynae</taxon>
        <taxon>Araneoidea</taxon>
        <taxon>Araneidae</taxon>
        <taxon>Araneus</taxon>
    </lineage>
</organism>